<dbReference type="Pfam" id="PF00136">
    <property type="entry name" value="DNA_pol_B"/>
    <property type="match status" value="1"/>
</dbReference>
<dbReference type="Proteomes" id="UP001165122">
    <property type="component" value="Unassembled WGS sequence"/>
</dbReference>
<feature type="compositionally biased region" description="Low complexity" evidence="14">
    <location>
        <begin position="1"/>
        <end position="13"/>
    </location>
</feature>
<keyword evidence="13" id="KW-0235">DNA replication</keyword>
<keyword evidence="10" id="KW-0411">Iron-sulfur</keyword>
<evidence type="ECO:0000256" key="3">
    <source>
        <dbReference type="ARBA" id="ARBA00022679"/>
    </source>
</evidence>
<dbReference type="GO" id="GO:0000724">
    <property type="term" value="P:double-strand break repair via homologous recombination"/>
    <property type="evidence" value="ECO:0007669"/>
    <property type="project" value="TreeGrafter"/>
</dbReference>
<dbReference type="GO" id="GO:0000166">
    <property type="term" value="F:nucleotide binding"/>
    <property type="evidence" value="ECO:0007669"/>
    <property type="project" value="InterPro"/>
</dbReference>
<evidence type="ECO:0000256" key="10">
    <source>
        <dbReference type="ARBA" id="ARBA00023014"/>
    </source>
</evidence>
<keyword evidence="8 13" id="KW-0239">DNA-directed DNA polymerase</keyword>
<dbReference type="GO" id="GO:0042276">
    <property type="term" value="P:error-prone translesion synthesis"/>
    <property type="evidence" value="ECO:0007669"/>
    <property type="project" value="TreeGrafter"/>
</dbReference>
<evidence type="ECO:0000313" key="17">
    <source>
        <dbReference type="Proteomes" id="UP001165122"/>
    </source>
</evidence>
<reference evidence="17" key="1">
    <citation type="journal article" date="2023" name="Commun. Biol.">
        <title>Genome analysis of Parmales, the sister group of diatoms, reveals the evolutionary specialization of diatoms from phago-mixotrophs to photoautotrophs.</title>
        <authorList>
            <person name="Ban H."/>
            <person name="Sato S."/>
            <person name="Yoshikawa S."/>
            <person name="Yamada K."/>
            <person name="Nakamura Y."/>
            <person name="Ichinomiya M."/>
            <person name="Sato N."/>
            <person name="Blanc-Mathieu R."/>
            <person name="Endo H."/>
            <person name="Kuwata A."/>
            <person name="Ogata H."/>
        </authorList>
    </citation>
    <scope>NUCLEOTIDE SEQUENCE [LARGE SCALE GENOMIC DNA]</scope>
    <source>
        <strain evidence="17">NIES 3700</strain>
    </source>
</reference>
<feature type="compositionally biased region" description="Low complexity" evidence="14">
    <location>
        <begin position="487"/>
        <end position="499"/>
    </location>
</feature>
<comment type="caution">
    <text evidence="16">The sequence shown here is derived from an EMBL/GenBank/DDBJ whole genome shotgun (WGS) entry which is preliminary data.</text>
</comment>
<protein>
    <recommendedName>
        <fullName evidence="13">DNA polymerase</fullName>
        <ecNumber evidence="13">2.7.7.7</ecNumber>
    </recommendedName>
</protein>
<dbReference type="PANTHER" id="PTHR45812">
    <property type="entry name" value="DNA POLYMERASE ZETA CATALYTIC SUBUNIT"/>
    <property type="match status" value="1"/>
</dbReference>
<dbReference type="OrthoDB" id="2414538at2759"/>
<evidence type="ECO:0000256" key="12">
    <source>
        <dbReference type="ARBA" id="ARBA00049244"/>
    </source>
</evidence>
<evidence type="ECO:0000256" key="5">
    <source>
        <dbReference type="ARBA" id="ARBA00022723"/>
    </source>
</evidence>
<keyword evidence="4 13" id="KW-0548">Nucleotidyltransferase</keyword>
<dbReference type="PANTHER" id="PTHR45812:SF1">
    <property type="entry name" value="DNA POLYMERASE ZETA CATALYTIC SUBUNIT"/>
    <property type="match status" value="1"/>
</dbReference>
<name>A0A9W7A8N3_9STRA</name>
<dbReference type="EMBL" id="BRXW01000552">
    <property type="protein sequence ID" value="GMH65591.1"/>
    <property type="molecule type" value="Genomic_DNA"/>
</dbReference>
<dbReference type="InterPro" id="IPR030559">
    <property type="entry name" value="PolZ_Rev3"/>
</dbReference>
<comment type="catalytic activity">
    <reaction evidence="12 13">
        <text>DNA(n) + a 2'-deoxyribonucleoside 5'-triphosphate = DNA(n+1) + diphosphate</text>
        <dbReference type="Rhea" id="RHEA:22508"/>
        <dbReference type="Rhea" id="RHEA-COMP:17339"/>
        <dbReference type="Rhea" id="RHEA-COMP:17340"/>
        <dbReference type="ChEBI" id="CHEBI:33019"/>
        <dbReference type="ChEBI" id="CHEBI:61560"/>
        <dbReference type="ChEBI" id="CHEBI:173112"/>
        <dbReference type="EC" id="2.7.7.7"/>
    </reaction>
</comment>
<dbReference type="SUPFAM" id="SSF53098">
    <property type="entry name" value="Ribonuclease H-like"/>
    <property type="match status" value="1"/>
</dbReference>
<evidence type="ECO:0000256" key="6">
    <source>
        <dbReference type="ARBA" id="ARBA00022763"/>
    </source>
</evidence>
<evidence type="ECO:0000256" key="9">
    <source>
        <dbReference type="ARBA" id="ARBA00023004"/>
    </source>
</evidence>
<evidence type="ECO:0000256" key="7">
    <source>
        <dbReference type="ARBA" id="ARBA00022833"/>
    </source>
</evidence>
<keyword evidence="9" id="KW-0408">Iron</keyword>
<dbReference type="Gene3D" id="3.90.1600.10">
    <property type="entry name" value="Palm domain of DNA polymerase"/>
    <property type="match status" value="1"/>
</dbReference>
<evidence type="ECO:0000256" key="2">
    <source>
        <dbReference type="ARBA" id="ARBA00005755"/>
    </source>
</evidence>
<comment type="cofactor">
    <cofactor evidence="1">
        <name>[4Fe-4S] cluster</name>
        <dbReference type="ChEBI" id="CHEBI:49883"/>
    </cofactor>
</comment>
<feature type="domain" description="DNA-directed DNA polymerase family B multifunctional" evidence="15">
    <location>
        <begin position="830"/>
        <end position="1254"/>
    </location>
</feature>
<dbReference type="PRINTS" id="PR00106">
    <property type="entry name" value="DNAPOLB"/>
</dbReference>
<evidence type="ECO:0000256" key="8">
    <source>
        <dbReference type="ARBA" id="ARBA00022932"/>
    </source>
</evidence>
<dbReference type="InterPro" id="IPR042087">
    <property type="entry name" value="DNA_pol_B_thumb"/>
</dbReference>
<dbReference type="PROSITE" id="PS00116">
    <property type="entry name" value="DNA_POLYMERASE_B"/>
    <property type="match status" value="1"/>
</dbReference>
<evidence type="ECO:0000259" key="15">
    <source>
        <dbReference type="Pfam" id="PF00136"/>
    </source>
</evidence>
<evidence type="ECO:0000256" key="11">
    <source>
        <dbReference type="ARBA" id="ARBA00023204"/>
    </source>
</evidence>
<dbReference type="GO" id="GO:0003887">
    <property type="term" value="F:DNA-directed DNA polymerase activity"/>
    <property type="evidence" value="ECO:0007669"/>
    <property type="project" value="UniProtKB-KW"/>
</dbReference>
<dbReference type="InterPro" id="IPR017964">
    <property type="entry name" value="DNA-dir_DNA_pol_B_CS"/>
</dbReference>
<dbReference type="InterPro" id="IPR036397">
    <property type="entry name" value="RNaseH_sf"/>
</dbReference>
<keyword evidence="7" id="KW-0862">Zinc</keyword>
<dbReference type="InterPro" id="IPR043502">
    <property type="entry name" value="DNA/RNA_pol_sf"/>
</dbReference>
<dbReference type="InterPro" id="IPR023211">
    <property type="entry name" value="DNA_pol_palm_dom_sf"/>
</dbReference>
<gene>
    <name evidence="16" type="ORF">TrLO_g8868</name>
</gene>
<feature type="region of interest" description="Disordered" evidence="14">
    <location>
        <begin position="1"/>
        <end position="21"/>
    </location>
</feature>
<dbReference type="Gene3D" id="1.10.132.60">
    <property type="entry name" value="DNA polymerase family B, C-terminal domain"/>
    <property type="match status" value="1"/>
</dbReference>
<dbReference type="GO" id="GO:0046872">
    <property type="term" value="F:metal ion binding"/>
    <property type="evidence" value="ECO:0007669"/>
    <property type="project" value="UniProtKB-KW"/>
</dbReference>
<dbReference type="Gene3D" id="1.10.287.690">
    <property type="entry name" value="Helix hairpin bin"/>
    <property type="match status" value="1"/>
</dbReference>
<dbReference type="Gene3D" id="3.30.420.10">
    <property type="entry name" value="Ribonuclease H-like superfamily/Ribonuclease H"/>
    <property type="match status" value="1"/>
</dbReference>
<dbReference type="InterPro" id="IPR006134">
    <property type="entry name" value="DNA-dir_DNA_pol_B_multi_dom"/>
</dbReference>
<dbReference type="GO" id="GO:0016035">
    <property type="term" value="C:zeta DNA polymerase complex"/>
    <property type="evidence" value="ECO:0007669"/>
    <property type="project" value="InterPro"/>
</dbReference>
<dbReference type="SUPFAM" id="SSF56672">
    <property type="entry name" value="DNA/RNA polymerases"/>
    <property type="match status" value="1"/>
</dbReference>
<keyword evidence="13" id="KW-0238">DNA-binding</keyword>
<evidence type="ECO:0000256" key="13">
    <source>
        <dbReference type="RuleBase" id="RU000442"/>
    </source>
</evidence>
<dbReference type="GO" id="GO:0005634">
    <property type="term" value="C:nucleus"/>
    <property type="evidence" value="ECO:0007669"/>
    <property type="project" value="TreeGrafter"/>
</dbReference>
<dbReference type="EC" id="2.7.7.7" evidence="13"/>
<proteinExistence type="inferred from homology"/>
<dbReference type="FunFam" id="1.10.287.690:FF:000002">
    <property type="entry name" value="DNA polymerase zeta"/>
    <property type="match status" value="1"/>
</dbReference>
<keyword evidence="5" id="KW-0479">Metal-binding</keyword>
<evidence type="ECO:0000256" key="1">
    <source>
        <dbReference type="ARBA" id="ARBA00001966"/>
    </source>
</evidence>
<keyword evidence="3 13" id="KW-0808">Transferase</keyword>
<dbReference type="InterPro" id="IPR012337">
    <property type="entry name" value="RNaseH-like_sf"/>
</dbReference>
<comment type="similarity">
    <text evidence="2 13">Belongs to the DNA polymerase type-B family.</text>
</comment>
<feature type="region of interest" description="Disordered" evidence="14">
    <location>
        <begin position="470"/>
        <end position="505"/>
    </location>
</feature>
<keyword evidence="11" id="KW-0234">DNA repair</keyword>
<dbReference type="SMART" id="SM00486">
    <property type="entry name" value="POLBc"/>
    <property type="match status" value="1"/>
</dbReference>
<keyword evidence="6" id="KW-0227">DNA damage</keyword>
<dbReference type="GO" id="GO:0003677">
    <property type="term" value="F:DNA binding"/>
    <property type="evidence" value="ECO:0007669"/>
    <property type="project" value="UniProtKB-KW"/>
</dbReference>
<evidence type="ECO:0000256" key="4">
    <source>
        <dbReference type="ARBA" id="ARBA00022695"/>
    </source>
</evidence>
<keyword evidence="17" id="KW-1185">Reference proteome</keyword>
<dbReference type="InterPro" id="IPR006172">
    <property type="entry name" value="DNA-dir_DNA_pol_B"/>
</dbReference>
<organism evidence="16 17">
    <name type="scientific">Triparma laevis f. longispina</name>
    <dbReference type="NCBI Taxonomy" id="1714387"/>
    <lineage>
        <taxon>Eukaryota</taxon>
        <taxon>Sar</taxon>
        <taxon>Stramenopiles</taxon>
        <taxon>Ochrophyta</taxon>
        <taxon>Bolidophyceae</taxon>
        <taxon>Parmales</taxon>
        <taxon>Triparmaceae</taxon>
        <taxon>Triparma</taxon>
    </lineage>
</organism>
<accession>A0A9W7A8N3</accession>
<dbReference type="GO" id="GO:0051536">
    <property type="term" value="F:iron-sulfur cluster binding"/>
    <property type="evidence" value="ECO:0007669"/>
    <property type="project" value="UniProtKB-KW"/>
</dbReference>
<evidence type="ECO:0000256" key="14">
    <source>
        <dbReference type="SAM" id="MobiDB-lite"/>
    </source>
</evidence>
<sequence>MAMAAAPNNASPLPTLPPPHPSHPIPISGSISLTNLLSTPPYIQIYGLLHASSLPSLKPTSLSCHLIIHSFKSTYYETSSSGIPSTVFYGYNTTLPVIKKSTSLNPLKLPKSQSTTCDRFNLNSPLINFLTQTAIGGRGILSFTSGVITKLTFNSIQIHIFYKDISSQNTSQRYHVVKSLDTVWESEKKRLNDMFDSQKVSSILTVPEKDVREVGPEEKCKLWSGEYGRLRNVVDRYYDLEEGDHGRHRFNDDYNNAYSQWATQRAVHDPTQLDEREIQEEEVRLKERTEYLTQLKGKFEEQEEDFLRVEDVLEDFEGNGGEDNNEMLSLTQGKQSVSLTYEDEEESEPDVFERELDMGDFNDGAGTQESWETGTQGTLDVEEAVVNDKREERRKEVKGGGYWQLRREMPRREEAGGRMIDVGRFRNRNCDRIEFGEYYGINQKMPSRNDILNLTNENDNSMKRKYVNTSLTNSITQPEDVRSSQKSESGIRSSSTSGGILEKGGYTKQVTSGMGALTLFFIEIYVLPRRLNGRLVSTSWEVDGVRLICWREGRDGGEGGDVEVVGGGSILVMGEGERRRGRREGVNGKGGVEEVESEKIALNRIASLIRFKNPDLILSWDTLDSGLGYIIERALSQEIEIYKIIDRDVYNPNNEDWFGGERKGDGLGEDWNDTQGAGSKASSVKGRLGVSVWRCCGDEVKVKNPDQLEMVVKAVLGRRLPKCDETALREFWIDYKNRYRVIEYINMRIDAVVGLIDKIDVLGRAGEMARLCCVDFGQSLPGIRGSQYRVEGTLRRAILNLANHGHPNYLFPSPSKDQIQDVEALEVIPLVLQPKSGIYHDPVVVCDFTSLYPSLIIAYNLCYSTVCGKAKYETTLEGGNPGTTGRIGLFDYPEKKTAEVLYNHSERFGISDSDNAYVTPSGGVFVGKREKVGVLPKMLEELLETRAMIKRAMKAYKNTKVSRAVNKTLEAKQLAIKLLCNVTYGYTSATFSGRCCCPLVADAIVELARRTLGEAMDLVRRWGAKGEKWQGAEVVYGDTDSVFIKLPGRTVPDAFEFGESYCAEVTRRNPPPVHLKMEKVYLGCMLQTKKKYAGLMYTSLDQKEGVFEAKGIETIRKDQCSMTQTILQGALITLFKTADRNLVRRYLNRQWTKLLAGRLPISDFILTGRVRSSYREGGITTAASLVKRLSESDPMLRFRNKQRISFVIVAAPAGELVKNSVVTPMELMEQWDKLTVHTIYYARRQLNNALERCLSLPPYRVKVEDWFNDCPKPRVVRNHWPMSRTGTSMLTSFFGSDKCVVCGNHTKSKSRTKTVCCEECGTEEKKLGGLVMSVEKLKKAQAVSLALGGSCQSCSSWRDEGYGVKMANGSGVKKPLALCVNLDCKVFHKRHLWRSRELEAEALVEAFGGAEIL</sequence>
<dbReference type="GO" id="GO:0006260">
    <property type="term" value="P:DNA replication"/>
    <property type="evidence" value="ECO:0007669"/>
    <property type="project" value="UniProtKB-KW"/>
</dbReference>
<evidence type="ECO:0000313" key="16">
    <source>
        <dbReference type="EMBL" id="GMH65591.1"/>
    </source>
</evidence>